<accession>A0A1W0X065</accession>
<keyword evidence="3" id="KW-0677">Repeat</keyword>
<dbReference type="InterPro" id="IPR001680">
    <property type="entry name" value="WD40_rpt"/>
</dbReference>
<dbReference type="GO" id="GO:0031145">
    <property type="term" value="P:anaphase-promoting complex-dependent catabolic process"/>
    <property type="evidence" value="ECO:0007669"/>
    <property type="project" value="TreeGrafter"/>
</dbReference>
<dbReference type="InterPro" id="IPR056150">
    <property type="entry name" value="WD40_CDC20-Fz"/>
</dbReference>
<dbReference type="Pfam" id="PF24807">
    <property type="entry name" value="WD40_CDC20-Fz"/>
    <property type="match status" value="1"/>
</dbReference>
<comment type="similarity">
    <text evidence="1">Belongs to the WD repeat CDC20/Fizzy family.</text>
</comment>
<dbReference type="GO" id="GO:0005680">
    <property type="term" value="C:anaphase-promoting complex"/>
    <property type="evidence" value="ECO:0007669"/>
    <property type="project" value="TreeGrafter"/>
</dbReference>
<feature type="repeat" description="WD" evidence="5">
    <location>
        <begin position="419"/>
        <end position="463"/>
    </location>
</feature>
<proteinExistence type="inferred from homology"/>
<gene>
    <name evidence="8" type="ORF">BV898_05154</name>
</gene>
<evidence type="ECO:0000256" key="2">
    <source>
        <dbReference type="ARBA" id="ARBA00022574"/>
    </source>
</evidence>
<feature type="compositionally biased region" description="Low complexity" evidence="6">
    <location>
        <begin position="132"/>
        <end position="145"/>
    </location>
</feature>
<sequence>MERSTEHVDLENFIRSHSESCAVADALKISTTVTSAINSPDRYIPQRQPRRWRIAYTPYASRHIQDKSSTSDYENIPSSPPPSQITSFLNECSNDYEDRQANKALFQRLLDNEIMGRDMPDAMEDVHDQENSNRSTMSRTRSSGRLEATGGLTSASLDVSLGNSSFKSCSTIGTYYSTTSTTRSNQRNVFTYSAKKTFPRSSSSSVPLSLSPLSEKTHNMLGRFRNVLKEERKISNHPYRILDAPGLADDFYLSLIDWSKSNVIAVGLGPSVYLWSASQDLPRTRLCSLEDNGTQLVSSVSWSDNGARIAVGTGDGALHVWDTVTQKQVTILQHHKQRVGSLAWNGNVLASASRDHTIVLADLRIPPTYPIQTYRGHRQEVCGLKWSPDYTALASGGNDNRVNVWSYPASGPTTPMQSYLDHTAAVKAIAWSPHQHGLLATGGGTNDRYIRFWNTLTGQTVKAVNTGSQICNMVWSRFAPELLTTHGYTQHKLVLWKYPSMVPMAKMTGHDMRVLFCSTAPDGETVVTGAGDESLRFWHVFAQSRTGMQRRSSLDLLTAIR</sequence>
<keyword evidence="9" id="KW-1185">Reference proteome</keyword>
<feature type="domain" description="CDC20/Fizzy WD40" evidence="7">
    <location>
        <begin position="242"/>
        <end position="538"/>
    </location>
</feature>
<name>A0A1W0X065_HYPEX</name>
<dbReference type="InterPro" id="IPR033010">
    <property type="entry name" value="Cdc20/Fizzy"/>
</dbReference>
<reference evidence="9" key="1">
    <citation type="submission" date="2017-01" db="EMBL/GenBank/DDBJ databases">
        <title>Comparative genomics of anhydrobiosis in the tardigrade Hypsibius dujardini.</title>
        <authorList>
            <person name="Yoshida Y."/>
            <person name="Koutsovoulos G."/>
            <person name="Laetsch D."/>
            <person name="Stevens L."/>
            <person name="Kumar S."/>
            <person name="Horikawa D."/>
            <person name="Ishino K."/>
            <person name="Komine S."/>
            <person name="Tomita M."/>
            <person name="Blaxter M."/>
            <person name="Arakawa K."/>
        </authorList>
    </citation>
    <scope>NUCLEOTIDE SEQUENCE [LARGE SCALE GENOMIC DNA]</scope>
    <source>
        <strain evidence="9">Z151</strain>
    </source>
</reference>
<protein>
    <submittedName>
        <fullName evidence="8">Fizzy-related protein-like protein</fullName>
    </submittedName>
</protein>
<dbReference type="OrthoDB" id="10263272at2759"/>
<feature type="repeat" description="WD" evidence="5">
    <location>
        <begin position="374"/>
        <end position="406"/>
    </location>
</feature>
<evidence type="ECO:0000313" key="8">
    <source>
        <dbReference type="EMBL" id="OQV20808.1"/>
    </source>
</evidence>
<evidence type="ECO:0000259" key="7">
    <source>
        <dbReference type="Pfam" id="PF24807"/>
    </source>
</evidence>
<dbReference type="InterPro" id="IPR015943">
    <property type="entry name" value="WD40/YVTN_repeat-like_dom_sf"/>
</dbReference>
<evidence type="ECO:0000256" key="4">
    <source>
        <dbReference type="ARBA" id="ARBA00023306"/>
    </source>
</evidence>
<dbReference type="Gene3D" id="2.130.10.10">
    <property type="entry name" value="YVTN repeat-like/Quinoprotein amine dehydrogenase"/>
    <property type="match status" value="1"/>
</dbReference>
<keyword evidence="2 5" id="KW-0853">WD repeat</keyword>
<dbReference type="Proteomes" id="UP000192578">
    <property type="component" value="Unassembled WGS sequence"/>
</dbReference>
<dbReference type="GO" id="GO:1990757">
    <property type="term" value="F:ubiquitin ligase activator activity"/>
    <property type="evidence" value="ECO:0007669"/>
    <property type="project" value="TreeGrafter"/>
</dbReference>
<dbReference type="EMBL" id="MTYJ01000027">
    <property type="protein sequence ID" value="OQV20808.1"/>
    <property type="molecule type" value="Genomic_DNA"/>
</dbReference>
<evidence type="ECO:0000256" key="5">
    <source>
        <dbReference type="PROSITE-ProRule" id="PRU00221"/>
    </source>
</evidence>
<dbReference type="PANTHER" id="PTHR19918">
    <property type="entry name" value="CELL DIVISION CYCLE 20 CDC20 FIZZY -RELATED"/>
    <property type="match status" value="1"/>
</dbReference>
<dbReference type="GO" id="GO:1905786">
    <property type="term" value="P:positive regulation of anaphase-promoting complex-dependent catabolic process"/>
    <property type="evidence" value="ECO:0007669"/>
    <property type="project" value="TreeGrafter"/>
</dbReference>
<feature type="region of interest" description="Disordered" evidence="6">
    <location>
        <begin position="63"/>
        <end position="85"/>
    </location>
</feature>
<evidence type="ECO:0000313" key="9">
    <source>
        <dbReference type="Proteomes" id="UP000192578"/>
    </source>
</evidence>
<evidence type="ECO:0000256" key="1">
    <source>
        <dbReference type="ARBA" id="ARBA00006445"/>
    </source>
</evidence>
<comment type="caution">
    <text evidence="8">The sequence shown here is derived from an EMBL/GenBank/DDBJ whole genome shotgun (WGS) entry which is preliminary data.</text>
</comment>
<keyword evidence="4" id="KW-0131">Cell cycle</keyword>
<dbReference type="PROSITE" id="PS50294">
    <property type="entry name" value="WD_REPEATS_REGION"/>
    <property type="match status" value="3"/>
</dbReference>
<evidence type="ECO:0000256" key="6">
    <source>
        <dbReference type="SAM" id="MobiDB-lite"/>
    </source>
</evidence>
<dbReference type="PROSITE" id="PS50082">
    <property type="entry name" value="WD_REPEATS_2"/>
    <property type="match status" value="4"/>
</dbReference>
<dbReference type="PANTHER" id="PTHR19918:SF1">
    <property type="entry name" value="FIZZY-RELATED PROTEIN HOMOLOG"/>
    <property type="match status" value="1"/>
</dbReference>
<dbReference type="AlphaFoldDB" id="A0A1W0X065"/>
<feature type="repeat" description="WD" evidence="5">
    <location>
        <begin position="290"/>
        <end position="331"/>
    </location>
</feature>
<dbReference type="GO" id="GO:0010997">
    <property type="term" value="F:anaphase-promoting complex binding"/>
    <property type="evidence" value="ECO:0007669"/>
    <property type="project" value="InterPro"/>
</dbReference>
<evidence type="ECO:0000256" key="3">
    <source>
        <dbReference type="ARBA" id="ARBA00022737"/>
    </source>
</evidence>
<dbReference type="SUPFAM" id="SSF50978">
    <property type="entry name" value="WD40 repeat-like"/>
    <property type="match status" value="1"/>
</dbReference>
<dbReference type="SMART" id="SM00320">
    <property type="entry name" value="WD40"/>
    <property type="match status" value="5"/>
</dbReference>
<organism evidence="8 9">
    <name type="scientific">Hypsibius exemplaris</name>
    <name type="common">Freshwater tardigrade</name>
    <dbReference type="NCBI Taxonomy" id="2072580"/>
    <lineage>
        <taxon>Eukaryota</taxon>
        <taxon>Metazoa</taxon>
        <taxon>Ecdysozoa</taxon>
        <taxon>Tardigrada</taxon>
        <taxon>Eutardigrada</taxon>
        <taxon>Parachela</taxon>
        <taxon>Hypsibioidea</taxon>
        <taxon>Hypsibiidae</taxon>
        <taxon>Hypsibius</taxon>
    </lineage>
</organism>
<feature type="region of interest" description="Disordered" evidence="6">
    <location>
        <begin position="127"/>
        <end position="148"/>
    </location>
</feature>
<feature type="repeat" description="WD" evidence="5">
    <location>
        <begin position="507"/>
        <end position="540"/>
    </location>
</feature>
<dbReference type="InterPro" id="IPR036322">
    <property type="entry name" value="WD40_repeat_dom_sf"/>
</dbReference>